<accession>A0A7W4JJI2</accession>
<sequence>MEYFKALTDALNVDYFEADAKEADAQDLAHLYMAGREIARITFYDSIIVIEKLESSKTRPYRRLITGNERPVADLAHHISHHMPVPQLYNLALSPTAMRAFEAQMCEMLAAQREVIEVQRDELEAQRVVIDAQRDELATQLALAEAEKNTAEIYAQNVDELQRGIESLRVEHQAYVTERDAAFRKAEQYQSSLLETQAALHQALSHVELLQASSSWRITAPLRMVARNGRRPRIVARKLKGATTKARGIIERDGVGPTLRRSLEMVQREGLAGLVRKMLYDPARQDMPKGIMSDASPPHLSRAECFLPERDPRLDPYNFDDNAARAAAVQHRSPVLGVRRNPTPGLSVVILNRDKPELILPQIDALMDARDVFTERGLSLQILVGDTGSRQSAVLNGYDERASEHACVIVRNLRYQFSNCNNTVALQAEHDVLLFLNNDVIFDDAAATLLALRDAIVSVDGAAIAGLVMQFGDGEYLQHGGVDFFRSGPLRGLPFHPGAREKRDVSSFPAISDVPAVTGACLAVRADIFRRVGGFDTRYAAECQDIDLCLKVRRIGGRCLLVANKRTIHLENATRPKGEENFADRRLFIRRWTSWLEAIGDVEIP</sequence>
<dbReference type="AlphaFoldDB" id="A0A7W4JJI2"/>
<evidence type="ECO:0000313" key="1">
    <source>
        <dbReference type="EMBL" id="MBB2185780.1"/>
    </source>
</evidence>
<dbReference type="PANTHER" id="PTHR43179">
    <property type="entry name" value="RHAMNOSYLTRANSFERASE WBBL"/>
    <property type="match status" value="1"/>
</dbReference>
<evidence type="ECO:0000313" key="2">
    <source>
        <dbReference type="Proteomes" id="UP000562982"/>
    </source>
</evidence>
<dbReference type="Gene3D" id="3.90.550.10">
    <property type="entry name" value="Spore Coat Polysaccharide Biosynthesis Protein SpsA, Chain A"/>
    <property type="match status" value="1"/>
</dbReference>
<dbReference type="EMBL" id="JABEQI010000002">
    <property type="protein sequence ID" value="MBB2185780.1"/>
    <property type="molecule type" value="Genomic_DNA"/>
</dbReference>
<dbReference type="InterPro" id="IPR029044">
    <property type="entry name" value="Nucleotide-diphossugar_trans"/>
</dbReference>
<protein>
    <recommendedName>
        <fullName evidence="3">GT2 family glycosyltransferase</fullName>
    </recommendedName>
</protein>
<reference evidence="1 2" key="1">
    <citation type="submission" date="2020-04" db="EMBL/GenBank/DDBJ databases">
        <title>Description of novel Gluconacetobacter.</title>
        <authorList>
            <person name="Sombolestani A."/>
        </authorList>
    </citation>
    <scope>NUCLEOTIDE SEQUENCE [LARGE SCALE GENOMIC DNA]</scope>
    <source>
        <strain evidence="1 2">LMG 1382</strain>
    </source>
</reference>
<organism evidence="1 2">
    <name type="scientific">Gluconacetobacter liquefaciens</name>
    <name type="common">Acetobacter liquefaciens</name>
    <dbReference type="NCBI Taxonomy" id="89584"/>
    <lineage>
        <taxon>Bacteria</taxon>
        <taxon>Pseudomonadati</taxon>
        <taxon>Pseudomonadota</taxon>
        <taxon>Alphaproteobacteria</taxon>
        <taxon>Acetobacterales</taxon>
        <taxon>Acetobacteraceae</taxon>
        <taxon>Gluconacetobacter</taxon>
    </lineage>
</organism>
<dbReference type="RefSeq" id="WP_114726444.1">
    <property type="nucleotide sequence ID" value="NZ_JABEQI010000002.1"/>
</dbReference>
<dbReference type="PANTHER" id="PTHR43179:SF7">
    <property type="entry name" value="RHAMNOSYLTRANSFERASE WBBL"/>
    <property type="match status" value="1"/>
</dbReference>
<name>A0A7W4JJI2_GLULI</name>
<gene>
    <name evidence="1" type="ORF">HLH32_05185</name>
</gene>
<dbReference type="Proteomes" id="UP000562982">
    <property type="component" value="Unassembled WGS sequence"/>
</dbReference>
<dbReference type="SUPFAM" id="SSF53448">
    <property type="entry name" value="Nucleotide-diphospho-sugar transferases"/>
    <property type="match status" value="1"/>
</dbReference>
<comment type="caution">
    <text evidence="1">The sequence shown here is derived from an EMBL/GenBank/DDBJ whole genome shotgun (WGS) entry which is preliminary data.</text>
</comment>
<evidence type="ECO:0008006" key="3">
    <source>
        <dbReference type="Google" id="ProtNLM"/>
    </source>
</evidence>
<proteinExistence type="predicted"/>